<organism evidence="1 2">
    <name type="scientific">Rotaria sordida</name>
    <dbReference type="NCBI Taxonomy" id="392033"/>
    <lineage>
        <taxon>Eukaryota</taxon>
        <taxon>Metazoa</taxon>
        <taxon>Spiralia</taxon>
        <taxon>Gnathifera</taxon>
        <taxon>Rotifera</taxon>
        <taxon>Eurotatoria</taxon>
        <taxon>Bdelloidea</taxon>
        <taxon>Philodinida</taxon>
        <taxon>Philodinidae</taxon>
        <taxon>Rotaria</taxon>
    </lineage>
</organism>
<feature type="non-terminal residue" evidence="1">
    <location>
        <position position="1"/>
    </location>
</feature>
<dbReference type="AlphaFoldDB" id="A0A820NMZ8"/>
<name>A0A820NMZ8_9BILA</name>
<evidence type="ECO:0000313" key="1">
    <source>
        <dbReference type="EMBL" id="CAF4391543.1"/>
    </source>
</evidence>
<sequence>AGHTNVKEMPDYINRSYVPFVKAVWNVQNQDESIPQPPILVADHEKN</sequence>
<dbReference type="Proteomes" id="UP000663874">
    <property type="component" value="Unassembled WGS sequence"/>
</dbReference>
<gene>
    <name evidence="1" type="ORF">FNK824_LOCUS43640</name>
</gene>
<protein>
    <submittedName>
        <fullName evidence="1">Uncharacterized protein</fullName>
    </submittedName>
</protein>
<accession>A0A820NMZ8</accession>
<evidence type="ECO:0000313" key="2">
    <source>
        <dbReference type="Proteomes" id="UP000663874"/>
    </source>
</evidence>
<dbReference type="EMBL" id="CAJOBE010062847">
    <property type="protein sequence ID" value="CAF4391543.1"/>
    <property type="molecule type" value="Genomic_DNA"/>
</dbReference>
<proteinExistence type="predicted"/>
<reference evidence="1" key="1">
    <citation type="submission" date="2021-02" db="EMBL/GenBank/DDBJ databases">
        <authorList>
            <person name="Nowell W R."/>
        </authorList>
    </citation>
    <scope>NUCLEOTIDE SEQUENCE</scope>
</reference>
<comment type="caution">
    <text evidence="1">The sequence shown here is derived from an EMBL/GenBank/DDBJ whole genome shotgun (WGS) entry which is preliminary data.</text>
</comment>